<dbReference type="CDD" id="cd00293">
    <property type="entry name" value="USP-like"/>
    <property type="match status" value="2"/>
</dbReference>
<evidence type="ECO:0000256" key="1">
    <source>
        <dbReference type="ARBA" id="ARBA00008791"/>
    </source>
</evidence>
<dbReference type="RefSeq" id="WP_146896980.1">
    <property type="nucleotide sequence ID" value="NZ_BJYS01000009.1"/>
</dbReference>
<feature type="domain" description="UspA" evidence="2">
    <location>
        <begin position="5"/>
        <end position="134"/>
    </location>
</feature>
<evidence type="ECO:0000313" key="3">
    <source>
        <dbReference type="EMBL" id="GEO03994.1"/>
    </source>
</evidence>
<accession>A0A512AWA0</accession>
<dbReference type="InterPro" id="IPR006016">
    <property type="entry name" value="UspA"/>
</dbReference>
<evidence type="ECO:0000259" key="2">
    <source>
        <dbReference type="Pfam" id="PF00582"/>
    </source>
</evidence>
<comment type="caution">
    <text evidence="3">The sequence shown here is derived from an EMBL/GenBank/DDBJ whole genome shotgun (WGS) entry which is preliminary data.</text>
</comment>
<dbReference type="PANTHER" id="PTHR46268:SF6">
    <property type="entry name" value="UNIVERSAL STRESS PROTEIN UP12"/>
    <property type="match status" value="1"/>
</dbReference>
<dbReference type="Gene3D" id="3.40.50.620">
    <property type="entry name" value="HUPs"/>
    <property type="match status" value="2"/>
</dbReference>
<dbReference type="InterPro" id="IPR014729">
    <property type="entry name" value="Rossmann-like_a/b/a_fold"/>
</dbReference>
<dbReference type="Pfam" id="PF00582">
    <property type="entry name" value="Usp"/>
    <property type="match status" value="2"/>
</dbReference>
<dbReference type="PANTHER" id="PTHR46268">
    <property type="entry name" value="STRESS RESPONSE PROTEIN NHAX"/>
    <property type="match status" value="1"/>
</dbReference>
<dbReference type="EMBL" id="BJYS01000009">
    <property type="protein sequence ID" value="GEO03994.1"/>
    <property type="molecule type" value="Genomic_DNA"/>
</dbReference>
<reference evidence="3 4" key="1">
    <citation type="submission" date="2019-07" db="EMBL/GenBank/DDBJ databases">
        <title>Whole genome shotgun sequence of Adhaeribacter aerolatus NBRC 106133.</title>
        <authorList>
            <person name="Hosoyama A."/>
            <person name="Uohara A."/>
            <person name="Ohji S."/>
            <person name="Ichikawa N."/>
        </authorList>
    </citation>
    <scope>NUCLEOTIDE SEQUENCE [LARGE SCALE GENOMIC DNA]</scope>
    <source>
        <strain evidence="3 4">NBRC 106133</strain>
    </source>
</reference>
<proteinExistence type="inferred from homology"/>
<keyword evidence="4" id="KW-1185">Reference proteome</keyword>
<gene>
    <name evidence="3" type="ORF">AAE02nite_16580</name>
</gene>
<dbReference type="OrthoDB" id="1522603at2"/>
<protein>
    <submittedName>
        <fullName evidence="3">Universal stress protein</fullName>
    </submittedName>
</protein>
<name>A0A512AWA0_9BACT</name>
<dbReference type="PRINTS" id="PR01438">
    <property type="entry name" value="UNVRSLSTRESS"/>
</dbReference>
<comment type="similarity">
    <text evidence="1">Belongs to the universal stress protein A family.</text>
</comment>
<dbReference type="AlphaFoldDB" id="A0A512AWA0"/>
<organism evidence="3 4">
    <name type="scientific">Adhaeribacter aerolatus</name>
    <dbReference type="NCBI Taxonomy" id="670289"/>
    <lineage>
        <taxon>Bacteria</taxon>
        <taxon>Pseudomonadati</taxon>
        <taxon>Bacteroidota</taxon>
        <taxon>Cytophagia</taxon>
        <taxon>Cytophagales</taxon>
        <taxon>Hymenobacteraceae</taxon>
        <taxon>Adhaeribacter</taxon>
    </lineage>
</organism>
<evidence type="ECO:0000313" key="4">
    <source>
        <dbReference type="Proteomes" id="UP000321532"/>
    </source>
</evidence>
<dbReference type="Proteomes" id="UP000321532">
    <property type="component" value="Unassembled WGS sequence"/>
</dbReference>
<feature type="domain" description="UspA" evidence="2">
    <location>
        <begin position="144"/>
        <end position="266"/>
    </location>
</feature>
<dbReference type="InterPro" id="IPR006015">
    <property type="entry name" value="Universal_stress_UspA"/>
</dbReference>
<dbReference type="SUPFAM" id="SSF52402">
    <property type="entry name" value="Adenine nucleotide alpha hydrolases-like"/>
    <property type="match status" value="2"/>
</dbReference>
<sequence>METLKILIPVDFSASFKFAQAMVEVIQNTRPTEVFLLHVIPATGNLEDLEDTEAHLRQSTEAANSAFASLQPSFTFKSFVKVGPVVQTINNFAGETGADLVVMGTKGADGLLEFISGSEAQHVARYSAVPVMTVQGAYLPAKLQHVLVVSDFQNPTQHPPLELIKTLAAPDATMHLLHILQPQALNQVAEIKAHMQEFASLNGLNNVELHLHQENKVDEGVYHFNQDHQMDLVCMGTHARKGLSHLFYGSIAERLINHCSKPVLTYHL</sequence>